<protein>
    <recommendedName>
        <fullName evidence="7">UDP-N-acetylmuramoyl-L-alanyl-D-glutamate--2,6-diaminopimelate ligase</fullName>
        <ecNumber evidence="7">6.3.2.13</ecNumber>
    </recommendedName>
    <alternativeName>
        <fullName evidence="7">Meso-A2pm-adding enzyme</fullName>
    </alternativeName>
    <alternativeName>
        <fullName evidence="7">Meso-diaminopimelate-adding enzyme</fullName>
    </alternativeName>
    <alternativeName>
        <fullName evidence="7">UDP-MurNAc-L-Ala-D-Glu:meso-diaminopimelate ligase</fullName>
    </alternativeName>
    <alternativeName>
        <fullName evidence="7">UDP-MurNAc-tripeptide synthetase</fullName>
    </alternativeName>
    <alternativeName>
        <fullName evidence="7">UDP-N-acetylmuramyl-tripeptide synthetase</fullName>
    </alternativeName>
</protein>
<evidence type="ECO:0000313" key="14">
    <source>
        <dbReference type="Proteomes" id="UP000267536"/>
    </source>
</evidence>
<keyword evidence="7" id="KW-0547">Nucleotide-binding</keyword>
<keyword evidence="3 7" id="KW-0133">Cell shape</keyword>
<feature type="domain" description="Mur ligase central" evidence="12">
    <location>
        <begin position="143"/>
        <end position="353"/>
    </location>
</feature>
<feature type="binding site" evidence="7">
    <location>
        <position position="510"/>
    </location>
    <ligand>
        <name>meso-2,6-diaminopimelate</name>
        <dbReference type="ChEBI" id="CHEBI:57791"/>
    </ligand>
</feature>
<evidence type="ECO:0000256" key="5">
    <source>
        <dbReference type="ARBA" id="ARBA00023306"/>
    </source>
</evidence>
<keyword evidence="7" id="KW-0067">ATP-binding</keyword>
<comment type="similarity">
    <text evidence="1 7">Belongs to the MurCDEF family. MurE subfamily.</text>
</comment>
<keyword evidence="7" id="KW-0963">Cytoplasm</keyword>
<dbReference type="InterPro" id="IPR013221">
    <property type="entry name" value="Mur_ligase_cen"/>
</dbReference>
<comment type="PTM">
    <text evidence="7">Carboxylation is probably crucial for Mg(2+) binding and, consequently, for the gamma-phosphate positioning of ATP.</text>
</comment>
<dbReference type="InterPro" id="IPR000713">
    <property type="entry name" value="Mur_ligase_N"/>
</dbReference>
<dbReference type="SUPFAM" id="SSF53623">
    <property type="entry name" value="MurD-like peptide ligases, catalytic domain"/>
    <property type="match status" value="1"/>
</dbReference>
<dbReference type="NCBIfam" id="NF001126">
    <property type="entry name" value="PRK00139.1-4"/>
    <property type="match status" value="1"/>
</dbReference>
<dbReference type="RefSeq" id="WP_123927894.1">
    <property type="nucleotide sequence ID" value="NZ_JBPSDP010000001.1"/>
</dbReference>
<dbReference type="GO" id="GO:0008765">
    <property type="term" value="F:UDP-N-acetylmuramoylalanyl-D-glutamate-2,6-diaminopimelate ligase activity"/>
    <property type="evidence" value="ECO:0007669"/>
    <property type="project" value="UniProtKB-UniRule"/>
</dbReference>
<comment type="caution">
    <text evidence="13">The sequence shown here is derived from an EMBL/GenBank/DDBJ whole genome shotgun (WGS) entry which is preliminary data.</text>
</comment>
<feature type="binding site" evidence="7">
    <location>
        <position position="55"/>
    </location>
    <ligand>
        <name>UDP-N-acetyl-alpha-D-muramoyl-L-alanyl-D-glutamate</name>
        <dbReference type="ChEBI" id="CHEBI:83900"/>
    </ligand>
</feature>
<dbReference type="Gene3D" id="3.40.1390.10">
    <property type="entry name" value="MurE/MurF, N-terminal domain"/>
    <property type="match status" value="1"/>
</dbReference>
<evidence type="ECO:0000259" key="12">
    <source>
        <dbReference type="Pfam" id="PF08245"/>
    </source>
</evidence>
<feature type="binding site" evidence="7">
    <location>
        <position position="214"/>
    </location>
    <ligand>
        <name>UDP-N-acetyl-alpha-D-muramoyl-L-alanyl-D-glutamate</name>
        <dbReference type="ChEBI" id="CHEBI:83900"/>
    </ligand>
</feature>
<evidence type="ECO:0000256" key="9">
    <source>
        <dbReference type="SAM" id="MobiDB-lite"/>
    </source>
</evidence>
<feature type="modified residue" description="N6-carboxylysine" evidence="7">
    <location>
        <position position="254"/>
    </location>
</feature>
<reference evidence="13 14" key="1">
    <citation type="submission" date="2018-11" db="EMBL/GenBank/DDBJ databases">
        <title>Draft genome sequence of Gordonia sp. RS15-1S isolated from rice stems.</title>
        <authorList>
            <person name="Muangham S."/>
        </authorList>
    </citation>
    <scope>NUCLEOTIDE SEQUENCE [LARGE SCALE GENOMIC DNA]</scope>
    <source>
        <strain evidence="13 14">RS15-1S</strain>
    </source>
</reference>
<dbReference type="PANTHER" id="PTHR23135">
    <property type="entry name" value="MUR LIGASE FAMILY MEMBER"/>
    <property type="match status" value="1"/>
</dbReference>
<evidence type="ECO:0000256" key="8">
    <source>
        <dbReference type="RuleBase" id="RU004135"/>
    </source>
</evidence>
<dbReference type="AlphaFoldDB" id="A0A3N4HCA4"/>
<dbReference type="InterPro" id="IPR004101">
    <property type="entry name" value="Mur_ligase_C"/>
</dbReference>
<dbReference type="SUPFAM" id="SSF63418">
    <property type="entry name" value="MurE/MurF N-terminal domain"/>
    <property type="match status" value="1"/>
</dbReference>
<evidence type="ECO:0000256" key="7">
    <source>
        <dbReference type="HAMAP-Rule" id="MF_00208"/>
    </source>
</evidence>
<feature type="binding site" evidence="7">
    <location>
        <begin position="447"/>
        <end position="450"/>
    </location>
    <ligand>
        <name>meso-2,6-diaminopimelate</name>
        <dbReference type="ChEBI" id="CHEBI:57791"/>
    </ligand>
</feature>
<name>A0A3N4HCA4_9ACTN</name>
<evidence type="ECO:0000313" key="13">
    <source>
        <dbReference type="EMBL" id="RPA63454.1"/>
    </source>
</evidence>
<dbReference type="Gene3D" id="3.90.190.20">
    <property type="entry name" value="Mur ligase, C-terminal domain"/>
    <property type="match status" value="1"/>
</dbReference>
<keyword evidence="5 7" id="KW-0131">Cell cycle</keyword>
<dbReference type="EMBL" id="RKMH01000005">
    <property type="protein sequence ID" value="RPA63454.1"/>
    <property type="molecule type" value="Genomic_DNA"/>
</dbReference>
<comment type="pathway">
    <text evidence="7 8">Cell wall biogenesis; peptidoglycan biosynthesis.</text>
</comment>
<feature type="domain" description="Mur ligase N-terminal catalytic" evidence="10">
    <location>
        <begin position="50"/>
        <end position="98"/>
    </location>
</feature>
<dbReference type="HAMAP" id="MF_00208">
    <property type="entry name" value="MurE"/>
    <property type="match status" value="1"/>
</dbReference>
<keyword evidence="7" id="KW-0460">Magnesium</keyword>
<dbReference type="NCBIfam" id="NF001124">
    <property type="entry name" value="PRK00139.1-2"/>
    <property type="match status" value="1"/>
</dbReference>
<sequence>MAGRSGSSPRRRPNDLSRPTHLDPTEVGVLSQATGARLDLVGEARATTAVTGVSLRAQDVRSGDLFAALPGARTHGARFAADAVERGATAVLTDAAGRAELTRVLPIDANCAVLVHPEPRRVLGGVSARIYGNPSQRLKLIGITGTSGKTTTSYMVEAALLAAGHSVGLIGTVQTRVNGAAVPSSLTTPEAPTLQGLLAAMVERGVDAVVMEVSSHALALGRVDGAHFSVGAFTNLSQDHLDFHPTMRAYFEAKALMFVAGSSTRAVRSVICVDDEWGRRMAEIASAGSSFDPVTVSTTADVAATWRAEQVTVGPDGSQHVTLTGPGRSGVGMMLPLPGRFNVANATLAVAIAVAAGVSATEAATALAQVSVPGRLERVDRGQPFLAIVDYAHKPGALDAVLSTLRAQSAGRIGVVVGAGGDRDHGKRPMMGAAAARGAELVIITDDNPRSEDPAAIRAAMLAGLAEVPADDLPAGADHREIGDRRAAITAAVEWAQPGDVILVAGKGHEAGQEIDGVKHPFDDRVVLGEALDQISGGATEQPAGREALR</sequence>
<feature type="region of interest" description="Disordered" evidence="9">
    <location>
        <begin position="1"/>
        <end position="25"/>
    </location>
</feature>
<comment type="function">
    <text evidence="7">Catalyzes the addition of meso-diaminopimelic acid to the nucleotide precursor UDP-N-acetylmuramoyl-L-alanyl-D-glutamate (UMAG) in the biosynthesis of bacterial cell-wall peptidoglycan.</text>
</comment>
<dbReference type="GO" id="GO:0005524">
    <property type="term" value="F:ATP binding"/>
    <property type="evidence" value="ECO:0007669"/>
    <property type="project" value="UniProtKB-UniRule"/>
</dbReference>
<dbReference type="InterPro" id="IPR035911">
    <property type="entry name" value="MurE/MurF_N"/>
</dbReference>
<evidence type="ECO:0000256" key="1">
    <source>
        <dbReference type="ARBA" id="ARBA00005898"/>
    </source>
</evidence>
<feature type="short sequence motif" description="Meso-diaminopimelate recognition motif" evidence="7">
    <location>
        <begin position="447"/>
        <end position="450"/>
    </location>
</feature>
<accession>A0A3N4HCA4</accession>
<dbReference type="Pfam" id="PF08245">
    <property type="entry name" value="Mur_ligase_M"/>
    <property type="match status" value="1"/>
</dbReference>
<keyword evidence="4 7" id="KW-0573">Peptidoglycan synthesis</keyword>
<dbReference type="InterPro" id="IPR036615">
    <property type="entry name" value="Mur_ligase_C_dom_sf"/>
</dbReference>
<dbReference type="Pfam" id="PF02875">
    <property type="entry name" value="Mur_ligase_C"/>
    <property type="match status" value="1"/>
</dbReference>
<evidence type="ECO:0000259" key="10">
    <source>
        <dbReference type="Pfam" id="PF01225"/>
    </source>
</evidence>
<evidence type="ECO:0000259" key="11">
    <source>
        <dbReference type="Pfam" id="PF02875"/>
    </source>
</evidence>
<keyword evidence="6 7" id="KW-0961">Cell wall biogenesis/degradation</keyword>
<dbReference type="InterPro" id="IPR005761">
    <property type="entry name" value="UDP-N-AcMur-Glu-dNH2Pim_ligase"/>
</dbReference>
<evidence type="ECO:0000256" key="2">
    <source>
        <dbReference type="ARBA" id="ARBA00022618"/>
    </source>
</evidence>
<feature type="binding site" evidence="7">
    <location>
        <begin position="145"/>
        <end position="151"/>
    </location>
    <ligand>
        <name>ATP</name>
        <dbReference type="ChEBI" id="CHEBI:30616"/>
    </ligand>
</feature>
<feature type="compositionally biased region" description="Basic and acidic residues" evidence="9">
    <location>
        <begin position="12"/>
        <end position="24"/>
    </location>
</feature>
<comment type="catalytic activity">
    <reaction evidence="7">
        <text>UDP-N-acetyl-alpha-D-muramoyl-L-alanyl-D-glutamate + meso-2,6-diaminopimelate + ATP = UDP-N-acetyl-alpha-D-muramoyl-L-alanyl-gamma-D-glutamyl-meso-2,6-diaminopimelate + ADP + phosphate + H(+)</text>
        <dbReference type="Rhea" id="RHEA:23676"/>
        <dbReference type="ChEBI" id="CHEBI:15378"/>
        <dbReference type="ChEBI" id="CHEBI:30616"/>
        <dbReference type="ChEBI" id="CHEBI:43474"/>
        <dbReference type="ChEBI" id="CHEBI:57791"/>
        <dbReference type="ChEBI" id="CHEBI:83900"/>
        <dbReference type="ChEBI" id="CHEBI:83905"/>
        <dbReference type="ChEBI" id="CHEBI:456216"/>
        <dbReference type="EC" id="6.3.2.13"/>
    </reaction>
</comment>
<dbReference type="GO" id="GO:0005737">
    <property type="term" value="C:cytoplasm"/>
    <property type="evidence" value="ECO:0007669"/>
    <property type="project" value="UniProtKB-SubCell"/>
</dbReference>
<feature type="binding site" evidence="7">
    <location>
        <position position="423"/>
    </location>
    <ligand>
        <name>meso-2,6-diaminopimelate</name>
        <dbReference type="ChEBI" id="CHEBI:57791"/>
    </ligand>
</feature>
<feature type="binding site" evidence="7">
    <location>
        <position position="506"/>
    </location>
    <ligand>
        <name>meso-2,6-diaminopimelate</name>
        <dbReference type="ChEBI" id="CHEBI:57791"/>
    </ligand>
</feature>
<dbReference type="InterPro" id="IPR036565">
    <property type="entry name" value="Mur-like_cat_sf"/>
</dbReference>
<evidence type="ECO:0000256" key="4">
    <source>
        <dbReference type="ARBA" id="ARBA00022984"/>
    </source>
</evidence>
<dbReference type="SUPFAM" id="SSF53244">
    <property type="entry name" value="MurD-like peptide ligases, peptide-binding domain"/>
    <property type="match status" value="1"/>
</dbReference>
<evidence type="ECO:0000256" key="3">
    <source>
        <dbReference type="ARBA" id="ARBA00022960"/>
    </source>
</evidence>
<evidence type="ECO:0000256" key="6">
    <source>
        <dbReference type="ARBA" id="ARBA00023316"/>
    </source>
</evidence>
<dbReference type="Gene3D" id="3.40.1190.10">
    <property type="entry name" value="Mur-like, catalytic domain"/>
    <property type="match status" value="1"/>
</dbReference>
<dbReference type="GO" id="GO:0008360">
    <property type="term" value="P:regulation of cell shape"/>
    <property type="evidence" value="ECO:0007669"/>
    <property type="project" value="UniProtKB-KW"/>
</dbReference>
<comment type="cofactor">
    <cofactor evidence="7">
        <name>Mg(2+)</name>
        <dbReference type="ChEBI" id="CHEBI:18420"/>
    </cofactor>
</comment>
<dbReference type="OrthoDB" id="9800958at2"/>
<feature type="domain" description="Mur ligase C-terminal" evidence="11">
    <location>
        <begin position="374"/>
        <end position="508"/>
    </location>
</feature>
<dbReference type="Pfam" id="PF01225">
    <property type="entry name" value="Mur_ligase"/>
    <property type="match status" value="1"/>
</dbReference>
<dbReference type="GO" id="GO:0009252">
    <property type="term" value="P:peptidoglycan biosynthetic process"/>
    <property type="evidence" value="ECO:0007669"/>
    <property type="project" value="UniProtKB-UniRule"/>
</dbReference>
<dbReference type="GO" id="GO:0051301">
    <property type="term" value="P:cell division"/>
    <property type="evidence" value="ECO:0007669"/>
    <property type="project" value="UniProtKB-KW"/>
</dbReference>
<keyword evidence="7 13" id="KW-0436">Ligase</keyword>
<dbReference type="Proteomes" id="UP000267536">
    <property type="component" value="Unassembled WGS sequence"/>
</dbReference>
<organism evidence="13 14">
    <name type="scientific">Gordonia oryzae</name>
    <dbReference type="NCBI Taxonomy" id="2487349"/>
    <lineage>
        <taxon>Bacteria</taxon>
        <taxon>Bacillati</taxon>
        <taxon>Actinomycetota</taxon>
        <taxon>Actinomycetes</taxon>
        <taxon>Mycobacteriales</taxon>
        <taxon>Gordoniaceae</taxon>
        <taxon>Gordonia</taxon>
    </lineage>
</organism>
<keyword evidence="2 7" id="KW-0132">Cell division</keyword>
<comment type="subcellular location">
    <subcellularLocation>
        <location evidence="7 8">Cytoplasm</location>
    </subcellularLocation>
</comment>
<dbReference type="GO" id="GO:0000287">
    <property type="term" value="F:magnesium ion binding"/>
    <property type="evidence" value="ECO:0007669"/>
    <property type="project" value="UniProtKB-UniRule"/>
</dbReference>
<keyword evidence="14" id="KW-1185">Reference proteome</keyword>
<dbReference type="GO" id="GO:0071555">
    <property type="term" value="P:cell wall organization"/>
    <property type="evidence" value="ECO:0007669"/>
    <property type="project" value="UniProtKB-KW"/>
</dbReference>
<proteinExistence type="inferred from homology"/>
<feature type="binding site" evidence="7">
    <location>
        <begin position="187"/>
        <end position="188"/>
    </location>
    <ligand>
        <name>UDP-N-acetyl-alpha-D-muramoyl-L-alanyl-D-glutamate</name>
        <dbReference type="ChEBI" id="CHEBI:83900"/>
    </ligand>
</feature>
<dbReference type="EC" id="6.3.2.13" evidence="7"/>
<dbReference type="UniPathway" id="UPA00219"/>
<feature type="binding site" evidence="7">
    <location>
        <position position="222"/>
    </location>
    <ligand>
        <name>UDP-N-acetyl-alpha-D-muramoyl-L-alanyl-D-glutamate</name>
        <dbReference type="ChEBI" id="CHEBI:83900"/>
    </ligand>
</feature>
<dbReference type="NCBIfam" id="TIGR01085">
    <property type="entry name" value="murE"/>
    <property type="match status" value="1"/>
</dbReference>
<comment type="caution">
    <text evidence="7">Lacks conserved residue(s) required for the propagation of feature annotation.</text>
</comment>
<gene>
    <name evidence="7" type="primary">murE</name>
    <name evidence="13" type="ORF">EF294_08105</name>
</gene>
<dbReference type="PANTHER" id="PTHR23135:SF4">
    <property type="entry name" value="UDP-N-ACETYLMURAMOYL-L-ALANYL-D-GLUTAMATE--2,6-DIAMINOPIMELATE LIGASE MURE HOMOLOG, CHLOROPLASTIC"/>
    <property type="match status" value="1"/>
</dbReference>